<dbReference type="GO" id="GO:0008119">
    <property type="term" value="F:thiopurine S-methyltransferase activity"/>
    <property type="evidence" value="ECO:0007669"/>
    <property type="project" value="UniProtKB-UniRule"/>
</dbReference>
<dbReference type="AlphaFoldDB" id="A0A085VNM4"/>
<evidence type="ECO:0000256" key="1">
    <source>
        <dbReference type="ARBA" id="ARBA00000903"/>
    </source>
</evidence>
<proteinExistence type="inferred from homology"/>
<dbReference type="PATRIC" id="fig|317.175.peg.1228"/>
<dbReference type="HAMAP" id="MF_00812">
    <property type="entry name" value="Thiopur_methtran"/>
    <property type="match status" value="1"/>
</dbReference>
<dbReference type="PANTHER" id="PTHR10259:SF11">
    <property type="entry name" value="THIOPURINE S-METHYLTRANSFERASE"/>
    <property type="match status" value="1"/>
</dbReference>
<dbReference type="NCBIfam" id="NF009732">
    <property type="entry name" value="PRK13255.1"/>
    <property type="match status" value="1"/>
</dbReference>
<evidence type="ECO:0000256" key="3">
    <source>
        <dbReference type="ARBA" id="ARBA00008145"/>
    </source>
</evidence>
<keyword evidence="11" id="KW-1185">Reference proteome</keyword>
<feature type="binding site" evidence="9">
    <location>
        <position position="123"/>
    </location>
    <ligand>
        <name>S-adenosyl-L-methionine</name>
        <dbReference type="ChEBI" id="CHEBI:59789"/>
    </ligand>
</feature>
<comment type="subcellular location">
    <subcellularLocation>
        <location evidence="2 9">Cytoplasm</location>
    </subcellularLocation>
</comment>
<dbReference type="OrthoDB" id="9778208at2"/>
<dbReference type="Pfam" id="PF05724">
    <property type="entry name" value="TPMT"/>
    <property type="match status" value="1"/>
</dbReference>
<dbReference type="Proteomes" id="UP000028631">
    <property type="component" value="Unassembled WGS sequence"/>
</dbReference>
<dbReference type="GO" id="GO:0005737">
    <property type="term" value="C:cytoplasm"/>
    <property type="evidence" value="ECO:0007669"/>
    <property type="project" value="UniProtKB-SubCell"/>
</dbReference>
<accession>A0A085VNM4</accession>
<dbReference type="PANTHER" id="PTHR10259">
    <property type="entry name" value="THIOPURINE S-METHYLTRANSFERASE"/>
    <property type="match status" value="1"/>
</dbReference>
<evidence type="ECO:0000256" key="2">
    <source>
        <dbReference type="ARBA" id="ARBA00004496"/>
    </source>
</evidence>
<name>A0A085VNM4_PSESX</name>
<evidence type="ECO:0000256" key="9">
    <source>
        <dbReference type="HAMAP-Rule" id="MF_00812"/>
    </source>
</evidence>
<dbReference type="FunFam" id="3.40.50.150:FF:000101">
    <property type="entry name" value="Thiopurine S-methyltransferase"/>
    <property type="match status" value="1"/>
</dbReference>
<dbReference type="RefSeq" id="WP_032626944.1">
    <property type="nucleotide sequence ID" value="NZ_JPQU01000022.1"/>
</dbReference>
<dbReference type="EC" id="2.1.1.67" evidence="4 9"/>
<evidence type="ECO:0000256" key="8">
    <source>
        <dbReference type="ARBA" id="ARBA00022691"/>
    </source>
</evidence>
<evidence type="ECO:0000256" key="6">
    <source>
        <dbReference type="ARBA" id="ARBA00022603"/>
    </source>
</evidence>
<evidence type="ECO:0000256" key="5">
    <source>
        <dbReference type="ARBA" id="ARBA00022490"/>
    </source>
</evidence>
<dbReference type="InterPro" id="IPR022474">
    <property type="entry name" value="Thiopur_S-MeTfrase_Se/Te_detox"/>
</dbReference>
<dbReference type="GO" id="GO:0010038">
    <property type="term" value="P:response to metal ion"/>
    <property type="evidence" value="ECO:0007669"/>
    <property type="project" value="InterPro"/>
</dbReference>
<dbReference type="InterPro" id="IPR008854">
    <property type="entry name" value="TPMT"/>
</dbReference>
<dbReference type="NCBIfam" id="TIGR03840">
    <property type="entry name" value="TMPT_Se_Te"/>
    <property type="match status" value="1"/>
</dbReference>
<evidence type="ECO:0000256" key="4">
    <source>
        <dbReference type="ARBA" id="ARBA00011905"/>
    </source>
</evidence>
<comment type="catalytic activity">
    <reaction evidence="1 9">
        <text>S-adenosyl-L-methionine + a thiopurine = S-adenosyl-L-homocysteine + a thiopurine S-methylether.</text>
        <dbReference type="EC" id="2.1.1.67"/>
    </reaction>
</comment>
<keyword evidence="5 9" id="KW-0963">Cytoplasm</keyword>
<gene>
    <name evidence="9" type="primary">tpm</name>
    <name evidence="10" type="ORF">IV01_05845</name>
</gene>
<evidence type="ECO:0000313" key="11">
    <source>
        <dbReference type="Proteomes" id="UP000028631"/>
    </source>
</evidence>
<organism evidence="10 11">
    <name type="scientific">Pseudomonas syringae</name>
    <dbReference type="NCBI Taxonomy" id="317"/>
    <lineage>
        <taxon>Bacteria</taxon>
        <taxon>Pseudomonadati</taxon>
        <taxon>Pseudomonadota</taxon>
        <taxon>Gammaproteobacteria</taxon>
        <taxon>Pseudomonadales</taxon>
        <taxon>Pseudomonadaceae</taxon>
        <taxon>Pseudomonas</taxon>
    </lineage>
</organism>
<feature type="binding site" evidence="9">
    <location>
        <position position="45"/>
    </location>
    <ligand>
        <name>S-adenosyl-L-methionine</name>
        <dbReference type="ChEBI" id="CHEBI:59789"/>
    </ligand>
</feature>
<evidence type="ECO:0000313" key="10">
    <source>
        <dbReference type="EMBL" id="KFE57037.1"/>
    </source>
</evidence>
<dbReference type="InterPro" id="IPR029063">
    <property type="entry name" value="SAM-dependent_MTases_sf"/>
</dbReference>
<comment type="similarity">
    <text evidence="3 9">Belongs to the class I-like SAM-binding methyltransferase superfamily. TPMT family.</text>
</comment>
<keyword evidence="7 9" id="KW-0808">Transferase</keyword>
<protein>
    <recommendedName>
        <fullName evidence="4 9">Thiopurine S-methyltransferase</fullName>
        <ecNumber evidence="4 9">2.1.1.67</ecNumber>
    </recommendedName>
    <alternativeName>
        <fullName evidence="9">Thiopurine methyltransferase</fullName>
    </alternativeName>
</protein>
<keyword evidence="6 9" id="KW-0489">Methyltransferase</keyword>
<dbReference type="Gene3D" id="3.40.50.150">
    <property type="entry name" value="Vaccinia Virus protein VP39"/>
    <property type="match status" value="1"/>
</dbReference>
<dbReference type="PROSITE" id="PS51585">
    <property type="entry name" value="SAM_MT_TPMT"/>
    <property type="match status" value="1"/>
</dbReference>
<dbReference type="SUPFAM" id="SSF53335">
    <property type="entry name" value="S-adenosyl-L-methionine-dependent methyltransferases"/>
    <property type="match status" value="1"/>
</dbReference>
<evidence type="ECO:0000256" key="7">
    <source>
        <dbReference type="ARBA" id="ARBA00022679"/>
    </source>
</evidence>
<dbReference type="InterPro" id="IPR025835">
    <property type="entry name" value="Thiopurine_S-MeTrfase"/>
</dbReference>
<reference evidence="10 11" key="1">
    <citation type="submission" date="2014-07" db="EMBL/GenBank/DDBJ databases">
        <title>Draft Genome Sequences of Environmental Pseudomonas syringae strains.</title>
        <authorList>
            <person name="Baltrus D.A."/>
            <person name="Berge O."/>
            <person name="Morris C."/>
        </authorList>
    </citation>
    <scope>NUCLEOTIDE SEQUENCE [LARGE SCALE GENOMIC DNA]</scope>
    <source>
        <strain evidence="10 11">GAW0119</strain>
    </source>
</reference>
<sequence>MEADFWHQRWAANQIGFHQPEANPYLQRYWPGLQPEPAGKVLVPLCGKSLDLSWLAGQGHKVLGVELSEKAVQEFFSEQALEPVVSQHGAFKVYSAETVELWCGDFFSLRADDVADCTAFYDRAALIALPPAMRERYVEHLNNVLPMACKGLLITLDYDQAKIDGPPFSVPDEEVQRLLTPAWELEVLESCDVLEQSPKFLKGGVERLQERVYRLARS</sequence>
<comment type="caution">
    <text evidence="10">The sequence shown here is derived from an EMBL/GenBank/DDBJ whole genome shotgun (WGS) entry which is preliminary data.</text>
</comment>
<dbReference type="EMBL" id="JPQU01000022">
    <property type="protein sequence ID" value="KFE57037.1"/>
    <property type="molecule type" value="Genomic_DNA"/>
</dbReference>
<feature type="binding site" evidence="9">
    <location>
        <position position="66"/>
    </location>
    <ligand>
        <name>S-adenosyl-L-methionine</name>
        <dbReference type="ChEBI" id="CHEBI:59789"/>
    </ligand>
</feature>
<feature type="binding site" evidence="9">
    <location>
        <position position="10"/>
    </location>
    <ligand>
        <name>S-adenosyl-L-methionine</name>
        <dbReference type="ChEBI" id="CHEBI:59789"/>
    </ligand>
</feature>
<keyword evidence="8 9" id="KW-0949">S-adenosyl-L-methionine</keyword>
<dbReference type="GO" id="GO:0032259">
    <property type="term" value="P:methylation"/>
    <property type="evidence" value="ECO:0007669"/>
    <property type="project" value="UniProtKB-KW"/>
</dbReference>
<dbReference type="PIRSF" id="PIRSF023956">
    <property type="entry name" value="Thiopurine_S-methyltransferase"/>
    <property type="match status" value="1"/>
</dbReference>